<sequence length="322" mass="37683">MTMLSFSNIIGLSFVTITLIVVTSLVVYLLKRIWRKNKYKLVWTPISCVERRSNLSYEEFIREYASVGKPVIITDAMKDWKATTKWTADFFRSEYGSSNFLVTDVRNQTRVDMTVAEYLERINTDKNEKFLYLRDLNLSSNPKLYEDYKVPVYFRDWLQRLPQKLVKKYYLNFYSIYVGAKDTSIGLHFDFLGMPGWVALISGRKRFVLFTPNLIPDAKDILSYGEDENFNGNLENFPLYANANPVEVILEPGEIIYIPSKWWHHVKNLENSVSLNGNIINEYCSEIVYQDVSKEYPIKGRILPLILEFPWLGRFLFTTGLL</sequence>
<dbReference type="GO" id="GO:0016706">
    <property type="term" value="F:2-oxoglutarate-dependent dioxygenase activity"/>
    <property type="evidence" value="ECO:0007669"/>
    <property type="project" value="TreeGrafter"/>
</dbReference>
<dbReference type="Pfam" id="PF13621">
    <property type="entry name" value="Cupin_8"/>
    <property type="match status" value="1"/>
</dbReference>
<evidence type="ECO:0000313" key="3">
    <source>
        <dbReference type="EMBL" id="QDL10794.1"/>
    </source>
</evidence>
<dbReference type="PANTHER" id="PTHR12480">
    <property type="entry name" value="ARGININE DEMETHYLASE AND LYSYL-HYDROXYLASE JMJD"/>
    <property type="match status" value="1"/>
</dbReference>
<dbReference type="GO" id="GO:0045905">
    <property type="term" value="P:positive regulation of translational termination"/>
    <property type="evidence" value="ECO:0007669"/>
    <property type="project" value="TreeGrafter"/>
</dbReference>
<dbReference type="Gene3D" id="2.60.120.650">
    <property type="entry name" value="Cupin"/>
    <property type="match status" value="1"/>
</dbReference>
<accession>A0A856ML00</accession>
<dbReference type="AlphaFoldDB" id="A0A856ML00"/>
<dbReference type="PANTHER" id="PTHR12480:SF6">
    <property type="entry name" value="2-OXOGLUTARATE AND IRON-DEPENDENT OXYGENASE JMJD4"/>
    <property type="match status" value="1"/>
</dbReference>
<dbReference type="SMART" id="SM00558">
    <property type="entry name" value="JmjC"/>
    <property type="match status" value="1"/>
</dbReference>
<dbReference type="RefSeq" id="WP_169263542.1">
    <property type="nucleotide sequence ID" value="NZ_CAWOXK010000001.1"/>
</dbReference>
<dbReference type="InterPro" id="IPR041667">
    <property type="entry name" value="Cupin_8"/>
</dbReference>
<dbReference type="Proteomes" id="UP000503129">
    <property type="component" value="Chromosome"/>
</dbReference>
<evidence type="ECO:0000259" key="2">
    <source>
        <dbReference type="PROSITE" id="PS51184"/>
    </source>
</evidence>
<keyword evidence="1" id="KW-1133">Transmembrane helix</keyword>
<protein>
    <recommendedName>
        <fullName evidence="2">JmjC domain-containing protein</fullName>
    </recommendedName>
</protein>
<evidence type="ECO:0000313" key="4">
    <source>
        <dbReference type="Proteomes" id="UP000503129"/>
    </source>
</evidence>
<proteinExistence type="predicted"/>
<dbReference type="GO" id="GO:0043565">
    <property type="term" value="F:sequence-specific DNA binding"/>
    <property type="evidence" value="ECO:0007669"/>
    <property type="project" value="TreeGrafter"/>
</dbReference>
<keyword evidence="1" id="KW-0812">Transmembrane</keyword>
<keyword evidence="4" id="KW-1185">Reference proteome</keyword>
<keyword evidence="1" id="KW-0472">Membrane</keyword>
<gene>
    <name evidence="3" type="ORF">DP114_25385</name>
</gene>
<dbReference type="InterPro" id="IPR003347">
    <property type="entry name" value="JmjC_dom"/>
</dbReference>
<feature type="transmembrane region" description="Helical" evidence="1">
    <location>
        <begin position="6"/>
        <end position="30"/>
    </location>
</feature>
<dbReference type="PROSITE" id="PS51184">
    <property type="entry name" value="JMJC"/>
    <property type="match status" value="1"/>
</dbReference>
<dbReference type="KEGG" id="bsen:DP114_25385"/>
<dbReference type="EMBL" id="CP030118">
    <property type="protein sequence ID" value="QDL10794.1"/>
    <property type="molecule type" value="Genomic_DNA"/>
</dbReference>
<organism evidence="3 4">
    <name type="scientific">Brasilonema sennae CENA114</name>
    <dbReference type="NCBI Taxonomy" id="415709"/>
    <lineage>
        <taxon>Bacteria</taxon>
        <taxon>Bacillati</taxon>
        <taxon>Cyanobacteriota</taxon>
        <taxon>Cyanophyceae</taxon>
        <taxon>Nostocales</taxon>
        <taxon>Scytonemataceae</taxon>
        <taxon>Brasilonema</taxon>
        <taxon>Bromeliae group (in: Brasilonema)</taxon>
    </lineage>
</organism>
<feature type="domain" description="JmjC" evidence="2">
    <location>
        <begin position="139"/>
        <end position="296"/>
    </location>
</feature>
<name>A0A856ML00_9CYAN</name>
<dbReference type="SUPFAM" id="SSF51197">
    <property type="entry name" value="Clavaminate synthase-like"/>
    <property type="match status" value="1"/>
</dbReference>
<dbReference type="InterPro" id="IPR050910">
    <property type="entry name" value="JMJD6_ArgDemeth/LysHydrox"/>
</dbReference>
<evidence type="ECO:0000256" key="1">
    <source>
        <dbReference type="SAM" id="Phobius"/>
    </source>
</evidence>
<reference evidence="3 4" key="1">
    <citation type="submission" date="2018-06" db="EMBL/GenBank/DDBJ databases">
        <title>Comparative genomics of Brasilonema spp. strains.</title>
        <authorList>
            <person name="Alvarenga D.O."/>
            <person name="Fiore M.F."/>
            <person name="Varani A.M."/>
        </authorList>
    </citation>
    <scope>NUCLEOTIDE SEQUENCE [LARGE SCALE GENOMIC DNA]</scope>
    <source>
        <strain evidence="3 4">CENA114</strain>
    </source>
</reference>
<dbReference type="GO" id="GO:0005737">
    <property type="term" value="C:cytoplasm"/>
    <property type="evidence" value="ECO:0007669"/>
    <property type="project" value="TreeGrafter"/>
</dbReference>